<reference evidence="2 3" key="1">
    <citation type="journal article" date="2019" name="Sci. Rep.">
        <title>A high-quality genome of Eragrostis curvula grass provides insights into Poaceae evolution and supports new strategies to enhance forage quality.</title>
        <authorList>
            <person name="Carballo J."/>
            <person name="Santos B.A.C.M."/>
            <person name="Zappacosta D."/>
            <person name="Garbus I."/>
            <person name="Selva J.P."/>
            <person name="Gallo C.A."/>
            <person name="Diaz A."/>
            <person name="Albertini E."/>
            <person name="Caccamo M."/>
            <person name="Echenique V."/>
        </authorList>
    </citation>
    <scope>NUCLEOTIDE SEQUENCE [LARGE SCALE GENOMIC DNA]</scope>
    <source>
        <strain evidence="3">cv. Victoria</strain>
        <tissue evidence="2">Leaf</tissue>
    </source>
</reference>
<sequence length="843" mass="95265">MAASSTSPAPDFIPQQGVVVCQASEGGSAFAGSGGISPEPSAFEEDPSRGNADHHSVISRCVVRSVHDSVARFDERKRNLVKQIGFGGFLYFPPLKSFDRKFSVWLMTKVEEMAPALVIDDERTLRFSKEDVGKVFGIPSCGRRVVDRRSARKERKVALDKNFPQRSIKAVQEVVDRDYGPFMTKDQEDTFKVSFVVFVMSCVLVPCVKHDYVTAEYWDALVHPEDIEKFDWAAYVLQRLLEAVFKLKSDLERKIRVINLTGCSLFLQVLYLDSIDLGVWNCSHRLLPRVRSFTADRLRYMIDADCKAISSARTAECQYGRSRLRTPSDVCYSWASGLQGMDGSLQVSEQSGLWEDTLLMARQMKLPTGVAGHVYMAIEEHRRQMNEVALRQGRNLVRAVANIVRPFMDGFNYRLDYDSSFWMFGRDGSTDMDGDNIVPEACEQDSCFMCGFDHPGMVEPGYNFGLPMQARHRRPGSTDVPRVGHRIPGSFFGCTHVINLLLEATIGGPCVEVMVMHAMARFYMLSRQCKYSRRIDLNKSLHAEEDYRVPVVIQMSAISVGSFSPWDVGFDSEHGYEAAIRLMAQYTALGKELDVKSAWFVHYAPKYVEVNGADAWSQFIGEAEMEMDMMDVLMRRFKQVDDSLYVRFCGYRWRHFVESDFLALLVAGWPRCFEVCTREQLAGGHLQYLVPKCRVIFFPLLLVHRWVCYAWDLTRNEIVVFDPCALTGKADVIGPWHSHVVSMLKIGMAFAARNLFVGWDHSWDDPAVKMFRTDVDLSAMNKSGMVVAHFCRCFDGNTVTPDFRSVGIREIASLLLSEALQLEGNLGKPPSVLAPEGLVGKVE</sequence>
<gene>
    <name evidence="2" type="ORF">EJB05_49159</name>
</gene>
<keyword evidence="3" id="KW-1185">Reference proteome</keyword>
<dbReference type="AlphaFoldDB" id="A0A5J9T3K6"/>
<protein>
    <recommendedName>
        <fullName evidence="4">Aminotransferase-like plant mobile domain-containing protein</fullName>
    </recommendedName>
</protein>
<proteinExistence type="predicted"/>
<evidence type="ECO:0008006" key="4">
    <source>
        <dbReference type="Google" id="ProtNLM"/>
    </source>
</evidence>
<organism evidence="2 3">
    <name type="scientific">Eragrostis curvula</name>
    <name type="common">weeping love grass</name>
    <dbReference type="NCBI Taxonomy" id="38414"/>
    <lineage>
        <taxon>Eukaryota</taxon>
        <taxon>Viridiplantae</taxon>
        <taxon>Streptophyta</taxon>
        <taxon>Embryophyta</taxon>
        <taxon>Tracheophyta</taxon>
        <taxon>Spermatophyta</taxon>
        <taxon>Magnoliopsida</taxon>
        <taxon>Liliopsida</taxon>
        <taxon>Poales</taxon>
        <taxon>Poaceae</taxon>
        <taxon>PACMAD clade</taxon>
        <taxon>Chloridoideae</taxon>
        <taxon>Eragrostideae</taxon>
        <taxon>Eragrostidinae</taxon>
        <taxon>Eragrostis</taxon>
    </lineage>
</organism>
<comment type="caution">
    <text evidence="2">The sequence shown here is derived from an EMBL/GenBank/DDBJ whole genome shotgun (WGS) entry which is preliminary data.</text>
</comment>
<evidence type="ECO:0000313" key="2">
    <source>
        <dbReference type="EMBL" id="TVU05973.1"/>
    </source>
</evidence>
<dbReference type="EMBL" id="RWGY01000051">
    <property type="protein sequence ID" value="TVU05973.1"/>
    <property type="molecule type" value="Genomic_DNA"/>
</dbReference>
<feature type="region of interest" description="Disordered" evidence="1">
    <location>
        <begin position="31"/>
        <end position="52"/>
    </location>
</feature>
<dbReference type="PANTHER" id="PTHR34835:SF69">
    <property type="entry name" value="UBIQUITIN-LIKE PROTEASE FAMILY PROFILE DOMAIN-CONTAINING PROTEIN"/>
    <property type="match status" value="1"/>
</dbReference>
<evidence type="ECO:0000313" key="3">
    <source>
        <dbReference type="Proteomes" id="UP000324897"/>
    </source>
</evidence>
<dbReference type="Gramene" id="TVU05973">
    <property type="protein sequence ID" value="TVU05973"/>
    <property type="gene ID" value="EJB05_49159"/>
</dbReference>
<accession>A0A5J9T3K6</accession>
<evidence type="ECO:0000256" key="1">
    <source>
        <dbReference type="SAM" id="MobiDB-lite"/>
    </source>
</evidence>
<name>A0A5J9T3K6_9POAL</name>
<dbReference type="OrthoDB" id="694371at2759"/>
<dbReference type="Proteomes" id="UP000324897">
    <property type="component" value="Unassembled WGS sequence"/>
</dbReference>
<dbReference type="PANTHER" id="PTHR34835">
    <property type="entry name" value="OS07G0283600 PROTEIN-RELATED"/>
    <property type="match status" value="1"/>
</dbReference>